<gene>
    <name evidence="1" type="ORF">MENTE1834_LOCUS17837</name>
</gene>
<proteinExistence type="predicted"/>
<organism evidence="1 2">
    <name type="scientific">Meloidogyne enterolobii</name>
    <name type="common">Root-knot nematode worm</name>
    <name type="synonym">Meloidogyne mayaguensis</name>
    <dbReference type="NCBI Taxonomy" id="390850"/>
    <lineage>
        <taxon>Eukaryota</taxon>
        <taxon>Metazoa</taxon>
        <taxon>Ecdysozoa</taxon>
        <taxon>Nematoda</taxon>
        <taxon>Chromadorea</taxon>
        <taxon>Rhabditida</taxon>
        <taxon>Tylenchina</taxon>
        <taxon>Tylenchomorpha</taxon>
        <taxon>Tylenchoidea</taxon>
        <taxon>Meloidogynidae</taxon>
        <taxon>Meloidogyninae</taxon>
        <taxon>Meloidogyne</taxon>
    </lineage>
</organism>
<keyword evidence="2" id="KW-1185">Reference proteome</keyword>
<accession>A0ACB0YXA2</accession>
<evidence type="ECO:0000313" key="1">
    <source>
        <dbReference type="EMBL" id="CAK5067425.1"/>
    </source>
</evidence>
<evidence type="ECO:0000313" key="2">
    <source>
        <dbReference type="Proteomes" id="UP001497535"/>
    </source>
</evidence>
<dbReference type="EMBL" id="CAVMJV010000020">
    <property type="protein sequence ID" value="CAK5067425.1"/>
    <property type="molecule type" value="Genomic_DNA"/>
</dbReference>
<name>A0ACB0YXA2_MELEN</name>
<protein>
    <submittedName>
        <fullName evidence="1">Uncharacterized protein</fullName>
    </submittedName>
</protein>
<reference evidence="1" key="1">
    <citation type="submission" date="2023-11" db="EMBL/GenBank/DDBJ databases">
        <authorList>
            <person name="Poullet M."/>
        </authorList>
    </citation>
    <scope>NUCLEOTIDE SEQUENCE</scope>
    <source>
        <strain evidence="1">E1834</strain>
    </source>
</reference>
<comment type="caution">
    <text evidence="1">The sequence shown here is derived from an EMBL/GenBank/DDBJ whole genome shotgun (WGS) entry which is preliminary data.</text>
</comment>
<sequence length="295" mass="35046">MFRRHCALAHFLSDNSAKVEWVLFLDADIGVVNPTRMVEEYLPQNIMRDGKIQSLPDLVFYERIFNGEFVAGSYIARNTVATINFLHFWADYFYKLPWSWHGTDNGAIHAVFLDRFCGDGCSSRRFICMKLWQRSRDDDGLRLFTDCARSALGKRNLFLEEKEGRSTSLLLLTDFRQYWARDIWLTGSEWNEKRDFFLHGFKRKWQNSTKWGGWFSPFNLDNANLASEMTTINCAKIGSQVKNLWKYESRFMISMEKLDTKLFAHVREMRMQQMDYWRRVEEYALEEWKDATTTL</sequence>
<dbReference type="Proteomes" id="UP001497535">
    <property type="component" value="Unassembled WGS sequence"/>
</dbReference>